<dbReference type="RefSeq" id="WP_013167701.1">
    <property type="nucleotide sequence ID" value="NC_014217.1"/>
</dbReference>
<dbReference type="AlphaFoldDB" id="D7A6K0"/>
<protein>
    <recommendedName>
        <fullName evidence="3">DUF1488 domain-containing protein</fullName>
    </recommendedName>
</protein>
<evidence type="ECO:0000313" key="2">
    <source>
        <dbReference type="Proteomes" id="UP000006633"/>
    </source>
</evidence>
<proteinExistence type="predicted"/>
<accession>D7A6K0</accession>
<dbReference type="OrthoDB" id="7360668at2"/>
<reference evidence="1 2" key="1">
    <citation type="journal article" date="2012" name="Stand. Genomic Sci.">
        <title>Complete genome sequence of the facultatively chemolithoautotrophic and methylotrophic alpha Proteobacterium Starkeya novella type strain (ATCC 8093(T)).</title>
        <authorList>
            <person name="Kappler U."/>
            <person name="Davenport K."/>
            <person name="Beatson S."/>
            <person name="Lucas S."/>
            <person name="Lapidus A."/>
            <person name="Copeland A."/>
            <person name="Berry K.W."/>
            <person name="Glavina Del Rio T."/>
            <person name="Hammon N."/>
            <person name="Dalin E."/>
            <person name="Tice H."/>
            <person name="Pitluck S."/>
            <person name="Richardson P."/>
            <person name="Bruce D."/>
            <person name="Goodwin L.A."/>
            <person name="Han C."/>
            <person name="Tapia R."/>
            <person name="Detter J.C."/>
            <person name="Chang Y.J."/>
            <person name="Jeffries C.D."/>
            <person name="Land M."/>
            <person name="Hauser L."/>
            <person name="Kyrpides N.C."/>
            <person name="Goker M."/>
            <person name="Ivanova N."/>
            <person name="Klenk H.P."/>
            <person name="Woyke T."/>
        </authorList>
    </citation>
    <scope>NUCLEOTIDE SEQUENCE [LARGE SCALE GENOMIC DNA]</scope>
    <source>
        <strain evidence="2">ATCC 8093 / DSM 506 / JCM 20403 / CCM 1077 / IAM 12100 / NBRC 12443 / NCIMB 10456</strain>
    </source>
</reference>
<organism evidence="1 2">
    <name type="scientific">Ancylobacter novellus (strain ATCC 8093 / DSM 506 / JCM 20403 / CCM 1077 / IAM 12100 / NBRC 12443 / NCIMB 10456)</name>
    <name type="common">Starkeya novella</name>
    <dbReference type="NCBI Taxonomy" id="639283"/>
    <lineage>
        <taxon>Bacteria</taxon>
        <taxon>Pseudomonadati</taxon>
        <taxon>Pseudomonadota</taxon>
        <taxon>Alphaproteobacteria</taxon>
        <taxon>Hyphomicrobiales</taxon>
        <taxon>Xanthobacteraceae</taxon>
        <taxon>Ancylobacter</taxon>
    </lineage>
</organism>
<evidence type="ECO:0000313" key="1">
    <source>
        <dbReference type="EMBL" id="ADH90198.1"/>
    </source>
</evidence>
<dbReference type="Pfam" id="PF07369">
    <property type="entry name" value="DUF1488"/>
    <property type="match status" value="1"/>
</dbReference>
<dbReference type="Proteomes" id="UP000006633">
    <property type="component" value="Chromosome"/>
</dbReference>
<dbReference type="STRING" id="639283.Snov_2915"/>
<name>D7A6K0_ANCN5</name>
<evidence type="ECO:0008006" key="3">
    <source>
        <dbReference type="Google" id="ProtNLM"/>
    </source>
</evidence>
<keyword evidence="2" id="KW-1185">Reference proteome</keyword>
<dbReference type="KEGG" id="sno:Snov_2915"/>
<dbReference type="HOGENOM" id="CLU_170367_0_0_5"/>
<dbReference type="InterPro" id="IPR009962">
    <property type="entry name" value="DUF1488"/>
</dbReference>
<dbReference type="eggNOG" id="ENOG503474C">
    <property type="taxonomic scope" value="Bacteria"/>
</dbReference>
<sequence length="93" mass="10307">MMLAFPNPSRSFDRTRNAVRFTGYDGMFEVPFFVEIGALVTSAIELRMSDTLEATSLSAFDASRASIHAAAFKIYSGGRRTNYTLTAADLRQE</sequence>
<dbReference type="EMBL" id="CP002026">
    <property type="protein sequence ID" value="ADH90198.1"/>
    <property type="molecule type" value="Genomic_DNA"/>
</dbReference>
<gene>
    <name evidence="1" type="ordered locus">Snov_2915</name>
</gene>